<dbReference type="RefSeq" id="XP_011388208.1">
    <property type="nucleotide sequence ID" value="XM_011389906.1"/>
</dbReference>
<dbReference type="KEGG" id="uma:UMAG_05149"/>
<evidence type="ECO:0000313" key="3">
    <source>
        <dbReference type="EMBL" id="KIS70075.1"/>
    </source>
</evidence>
<dbReference type="InterPro" id="IPR013094">
    <property type="entry name" value="AB_hydrolase_3"/>
</dbReference>
<dbReference type="InterPro" id="IPR050300">
    <property type="entry name" value="GDXG_lipolytic_enzyme"/>
</dbReference>
<sequence length="351" mass="38189">MSVASKATNASTGFQLLRNPDNPSPDEVSAALKLVRSGGITHPQTATPDRSLSIASVCSPSRSIKLGIYDPASLSSTARRPVILNWHGSGFVVDRFGADADVNRWLVDELRNVSVVDADYAKAPEHRFPEGLHDAVSALKWVVAQPWFDGNLVVKGHSAGANFAVCLASRTIALSLGVTPEEYSHIKACVALYPPTDSSIPLHQKPTNEHGELPGVPMSPLSAQIMHFFFGAYLGWDAQTQLQMGQDPRVSPAKASIESFQVPCYIIACEHDPLGPEAKAFAQRLMQSDQRHKLYCAQGVGHSYETRIPDVRHDNVLQSAGGKTKVESFQLMLDFIRDNVDTVEKQLVNPV</sequence>
<dbReference type="PANTHER" id="PTHR48081">
    <property type="entry name" value="AB HYDROLASE SUPERFAMILY PROTEIN C4A8.06C"/>
    <property type="match status" value="1"/>
</dbReference>
<organism evidence="3 4">
    <name type="scientific">Mycosarcoma maydis</name>
    <name type="common">Corn smut fungus</name>
    <name type="synonym">Ustilago maydis</name>
    <dbReference type="NCBI Taxonomy" id="5270"/>
    <lineage>
        <taxon>Eukaryota</taxon>
        <taxon>Fungi</taxon>
        <taxon>Dikarya</taxon>
        <taxon>Basidiomycota</taxon>
        <taxon>Ustilaginomycotina</taxon>
        <taxon>Ustilaginomycetes</taxon>
        <taxon>Ustilaginales</taxon>
        <taxon>Ustilaginaceae</taxon>
        <taxon>Mycosarcoma</taxon>
    </lineage>
</organism>
<keyword evidence="1" id="KW-0378">Hydrolase</keyword>
<dbReference type="GeneID" id="23565118"/>
<evidence type="ECO:0000256" key="1">
    <source>
        <dbReference type="ARBA" id="ARBA00022801"/>
    </source>
</evidence>
<evidence type="ECO:0000313" key="4">
    <source>
        <dbReference type="Proteomes" id="UP000000561"/>
    </source>
</evidence>
<protein>
    <recommendedName>
        <fullName evidence="2">Alpha/beta hydrolase fold-3 domain-containing protein</fullName>
    </recommendedName>
</protein>
<dbReference type="SUPFAM" id="SSF53474">
    <property type="entry name" value="alpha/beta-Hydrolases"/>
    <property type="match status" value="1"/>
</dbReference>
<dbReference type="ESTHER" id="ustma-q4p414">
    <property type="family name" value="Hormone-sensitive_lipase_like"/>
</dbReference>
<dbReference type="Gene3D" id="3.40.50.1820">
    <property type="entry name" value="alpha/beta hydrolase"/>
    <property type="match status" value="1"/>
</dbReference>
<dbReference type="STRING" id="237631.A0A0D1E6S2"/>
<accession>A0A0D1E6S2</accession>
<name>A0A0D1E6S2_MYCMD</name>
<dbReference type="VEuPathDB" id="FungiDB:UMAG_05149"/>
<evidence type="ECO:0000259" key="2">
    <source>
        <dbReference type="Pfam" id="PF07859"/>
    </source>
</evidence>
<proteinExistence type="predicted"/>
<dbReference type="eggNOG" id="KOG1515">
    <property type="taxonomic scope" value="Eukaryota"/>
</dbReference>
<dbReference type="PANTHER" id="PTHR48081:SF8">
    <property type="entry name" value="ALPHA_BETA HYDROLASE FOLD-3 DOMAIN-CONTAINING PROTEIN-RELATED"/>
    <property type="match status" value="1"/>
</dbReference>
<dbReference type="InterPro" id="IPR029058">
    <property type="entry name" value="AB_hydrolase_fold"/>
</dbReference>
<dbReference type="InParanoid" id="A0A0D1E6S2"/>
<reference evidence="3 4" key="1">
    <citation type="journal article" date="2006" name="Nature">
        <title>Insights from the genome of the biotrophic fungal plant pathogen Ustilago maydis.</title>
        <authorList>
            <person name="Kamper J."/>
            <person name="Kahmann R."/>
            <person name="Bolker M."/>
            <person name="Ma L.J."/>
            <person name="Brefort T."/>
            <person name="Saville B.J."/>
            <person name="Banuett F."/>
            <person name="Kronstad J.W."/>
            <person name="Gold S.E."/>
            <person name="Muller O."/>
            <person name="Perlin M.H."/>
            <person name="Wosten H.A."/>
            <person name="de Vries R."/>
            <person name="Ruiz-Herrera J."/>
            <person name="Reynaga-Pena C.G."/>
            <person name="Snetselaar K."/>
            <person name="McCann M."/>
            <person name="Perez-Martin J."/>
            <person name="Feldbrugge M."/>
            <person name="Basse C.W."/>
            <person name="Steinberg G."/>
            <person name="Ibeas J.I."/>
            <person name="Holloman W."/>
            <person name="Guzman P."/>
            <person name="Farman M."/>
            <person name="Stajich J.E."/>
            <person name="Sentandreu R."/>
            <person name="Gonzalez-Prieto J.M."/>
            <person name="Kennell J.C."/>
            <person name="Molina L."/>
            <person name="Schirawski J."/>
            <person name="Mendoza-Mendoza A."/>
            <person name="Greilinger D."/>
            <person name="Munch K."/>
            <person name="Rossel N."/>
            <person name="Scherer M."/>
            <person name="Vranes M."/>
            <person name="Ladendorf O."/>
            <person name="Vincon V."/>
            <person name="Fuchs U."/>
            <person name="Sandrock B."/>
            <person name="Meng S."/>
            <person name="Ho E.C."/>
            <person name="Cahill M.J."/>
            <person name="Boyce K.J."/>
            <person name="Klose J."/>
            <person name="Klosterman S.J."/>
            <person name="Deelstra H.J."/>
            <person name="Ortiz-Castellanos L."/>
            <person name="Li W."/>
            <person name="Sanchez-Alonso P."/>
            <person name="Schreier P.H."/>
            <person name="Hauser-Hahn I."/>
            <person name="Vaupel M."/>
            <person name="Koopmann E."/>
            <person name="Friedrich G."/>
            <person name="Voss H."/>
            <person name="Schluter T."/>
            <person name="Margolis J."/>
            <person name="Platt D."/>
            <person name="Swimmer C."/>
            <person name="Gnirke A."/>
            <person name="Chen F."/>
            <person name="Vysotskaia V."/>
            <person name="Mannhaupt G."/>
            <person name="Guldener U."/>
            <person name="Munsterkotter M."/>
            <person name="Haase D."/>
            <person name="Oesterheld M."/>
            <person name="Mewes H.W."/>
            <person name="Mauceli E.W."/>
            <person name="DeCaprio D."/>
            <person name="Wade C.M."/>
            <person name="Butler J."/>
            <person name="Young S."/>
            <person name="Jaffe D.B."/>
            <person name="Calvo S."/>
            <person name="Nusbaum C."/>
            <person name="Galagan J."/>
            <person name="Birren B.W."/>
        </authorList>
    </citation>
    <scope>NUCLEOTIDE SEQUENCE [LARGE SCALE GENOMIC DNA]</scope>
    <source>
        <strain evidence="4">DSM 14603 / FGSC 9021 / UM521</strain>
    </source>
</reference>
<keyword evidence="4" id="KW-1185">Reference proteome</keyword>
<dbReference type="EMBL" id="CM003143">
    <property type="protein sequence ID" value="KIS70075.1"/>
    <property type="molecule type" value="Genomic_DNA"/>
</dbReference>
<dbReference type="Proteomes" id="UP000000561">
    <property type="component" value="Chromosome 4"/>
</dbReference>
<dbReference type="OrthoDB" id="408631at2759"/>
<dbReference type="AlphaFoldDB" id="A0A0D1E6S2"/>
<feature type="domain" description="Alpha/beta hydrolase fold-3" evidence="2">
    <location>
        <begin position="84"/>
        <end position="304"/>
    </location>
</feature>
<gene>
    <name evidence="3" type="ORF">UMAG_05149</name>
</gene>
<dbReference type="Pfam" id="PF07859">
    <property type="entry name" value="Abhydrolase_3"/>
    <property type="match status" value="1"/>
</dbReference>
<dbReference type="GO" id="GO:0016787">
    <property type="term" value="F:hydrolase activity"/>
    <property type="evidence" value="ECO:0007669"/>
    <property type="project" value="UniProtKB-KW"/>
</dbReference>